<feature type="chain" id="PRO_5046980509" evidence="6">
    <location>
        <begin position="28"/>
        <end position="245"/>
    </location>
</feature>
<evidence type="ECO:0000256" key="1">
    <source>
        <dbReference type="ARBA" id="ARBA00004442"/>
    </source>
</evidence>
<protein>
    <submittedName>
        <fullName evidence="8">Porin family protein</fullName>
    </submittedName>
</protein>
<keyword evidence="9" id="KW-1185">Reference proteome</keyword>
<dbReference type="InterPro" id="IPR051692">
    <property type="entry name" value="OMP-like"/>
</dbReference>
<keyword evidence="2 6" id="KW-0732">Signal</keyword>
<evidence type="ECO:0000256" key="6">
    <source>
        <dbReference type="SAM" id="SignalP"/>
    </source>
</evidence>
<dbReference type="SUPFAM" id="SSF56925">
    <property type="entry name" value="OMPA-like"/>
    <property type="match status" value="1"/>
</dbReference>
<comment type="caution">
    <text evidence="8">The sequence shown here is derived from an EMBL/GenBank/DDBJ whole genome shotgun (WGS) entry which is preliminary data.</text>
</comment>
<gene>
    <name evidence="8" type="ORF">PQJ73_17980</name>
</gene>
<evidence type="ECO:0000256" key="2">
    <source>
        <dbReference type="ARBA" id="ARBA00022729"/>
    </source>
</evidence>
<comment type="similarity">
    <text evidence="5">Belongs to the Omp25/RopB family.</text>
</comment>
<reference evidence="8" key="2">
    <citation type="submission" date="2023-02" db="EMBL/GenBank/DDBJ databases">
        <authorList>
            <person name="Rayyan A."/>
            <person name="Meyer T."/>
            <person name="Kyndt J.A."/>
        </authorList>
    </citation>
    <scope>NUCLEOTIDE SEQUENCE</scope>
    <source>
        <strain evidence="8">DSM 9987</strain>
    </source>
</reference>
<dbReference type="Proteomes" id="UP001165652">
    <property type="component" value="Unassembled WGS sequence"/>
</dbReference>
<dbReference type="InterPro" id="IPR027385">
    <property type="entry name" value="Beta-barrel_OMP"/>
</dbReference>
<evidence type="ECO:0000256" key="4">
    <source>
        <dbReference type="ARBA" id="ARBA00023237"/>
    </source>
</evidence>
<evidence type="ECO:0000256" key="5">
    <source>
        <dbReference type="ARBA" id="ARBA00038306"/>
    </source>
</evidence>
<dbReference type="Pfam" id="PF13505">
    <property type="entry name" value="OMP_b-brl"/>
    <property type="match status" value="1"/>
</dbReference>
<reference evidence="8" key="1">
    <citation type="journal article" date="2023" name="Microbiol Resour">
        <title>Genome Sequences of Rhodoplanes serenus and Two Thermotolerant Strains, Rhodoplanes tepidamans and 'Rhodoplanes cryptolactis,' Further Refine the Genus.</title>
        <authorList>
            <person name="Rayyan A.A."/>
            <person name="Kyndt J.A."/>
        </authorList>
    </citation>
    <scope>NUCLEOTIDE SEQUENCE</scope>
    <source>
        <strain evidence="8">DSM 9987</strain>
    </source>
</reference>
<accession>A0ABT5JDJ6</accession>
<evidence type="ECO:0000259" key="7">
    <source>
        <dbReference type="Pfam" id="PF13505"/>
    </source>
</evidence>
<dbReference type="EMBL" id="JAQQLI010000029">
    <property type="protein sequence ID" value="MDC7787582.1"/>
    <property type="molecule type" value="Genomic_DNA"/>
</dbReference>
<comment type="subcellular location">
    <subcellularLocation>
        <location evidence="1">Cell outer membrane</location>
    </subcellularLocation>
</comment>
<evidence type="ECO:0000313" key="8">
    <source>
        <dbReference type="EMBL" id="MDC7787582.1"/>
    </source>
</evidence>
<dbReference type="PANTHER" id="PTHR34001">
    <property type="entry name" value="BLL7405 PROTEIN"/>
    <property type="match status" value="1"/>
</dbReference>
<evidence type="ECO:0000313" key="9">
    <source>
        <dbReference type="Proteomes" id="UP001165652"/>
    </source>
</evidence>
<dbReference type="PANTHER" id="PTHR34001:SF3">
    <property type="entry name" value="BLL7405 PROTEIN"/>
    <property type="match status" value="1"/>
</dbReference>
<sequence length="245" mass="25918">MYNVKRGVLLAGGLCLAASCLALPARAADLTTIPLKPFSTPAPPPIAWWTGPYAGGYLGAAHAVTSEDAFWSFDILSRCRRETAHMSSTAEADADGIAGGVFAGYNYQVSPFLVVGLEAEIGATSAEPSLAIYGNGTVSTEYGAFGSVRGRIGYAFRRLLVYGTGGLAFADISHPIAGTSGDNDSWRTGYTVGAGVEYAVTTHLFGRAEYLYANYGDVTVSDSARRRADFSDELHLVRVALGYRF</sequence>
<feature type="domain" description="Outer membrane protein beta-barrel" evidence="7">
    <location>
        <begin position="41"/>
        <end position="245"/>
    </location>
</feature>
<keyword evidence="4" id="KW-0998">Cell outer membrane</keyword>
<dbReference type="InterPro" id="IPR011250">
    <property type="entry name" value="OMP/PagP_B-barrel"/>
</dbReference>
<name>A0ABT5JDJ6_RHOTP</name>
<dbReference type="Gene3D" id="2.40.160.20">
    <property type="match status" value="1"/>
</dbReference>
<organism evidence="8 9">
    <name type="scientific">Rhodoplanes tepidamans</name>
    <name type="common">Rhodoplanes cryptolactis</name>
    <dbReference type="NCBI Taxonomy" id="200616"/>
    <lineage>
        <taxon>Bacteria</taxon>
        <taxon>Pseudomonadati</taxon>
        <taxon>Pseudomonadota</taxon>
        <taxon>Alphaproteobacteria</taxon>
        <taxon>Hyphomicrobiales</taxon>
        <taxon>Nitrobacteraceae</taxon>
        <taxon>Rhodoplanes</taxon>
    </lineage>
</organism>
<dbReference type="PROSITE" id="PS51257">
    <property type="entry name" value="PROKAR_LIPOPROTEIN"/>
    <property type="match status" value="1"/>
</dbReference>
<feature type="signal peptide" evidence="6">
    <location>
        <begin position="1"/>
        <end position="27"/>
    </location>
</feature>
<evidence type="ECO:0000256" key="3">
    <source>
        <dbReference type="ARBA" id="ARBA00023136"/>
    </source>
</evidence>
<keyword evidence="3" id="KW-0472">Membrane</keyword>
<dbReference type="RefSeq" id="WP_272778421.1">
    <property type="nucleotide sequence ID" value="NZ_JAQQLI010000029.1"/>
</dbReference>
<proteinExistence type="inferred from homology"/>